<dbReference type="SUPFAM" id="SSF52821">
    <property type="entry name" value="Rhodanese/Cell cycle control phosphatase"/>
    <property type="match status" value="1"/>
</dbReference>
<feature type="signal peptide" evidence="2">
    <location>
        <begin position="1"/>
        <end position="28"/>
    </location>
</feature>
<dbReference type="CDD" id="cd00158">
    <property type="entry name" value="RHOD"/>
    <property type="match status" value="1"/>
</dbReference>
<feature type="region of interest" description="Disordered" evidence="1">
    <location>
        <begin position="33"/>
        <end position="56"/>
    </location>
</feature>
<dbReference type="Proteomes" id="UP000001377">
    <property type="component" value="Chromosome"/>
</dbReference>
<name>C8WJW9_EGGLE</name>
<dbReference type="RefSeq" id="WP_015759882.1">
    <property type="nucleotide sequence ID" value="NC_013204.1"/>
</dbReference>
<dbReference type="STRING" id="479437.Elen_0207"/>
<dbReference type="Gene3D" id="3.40.250.10">
    <property type="entry name" value="Rhodanese-like domain"/>
    <property type="match status" value="1"/>
</dbReference>
<dbReference type="EMBL" id="CP001726">
    <property type="protein sequence ID" value="ACV54201.1"/>
    <property type="molecule type" value="Genomic_DNA"/>
</dbReference>
<keyword evidence="5" id="KW-1185">Reference proteome</keyword>
<dbReference type="SMART" id="SM00450">
    <property type="entry name" value="RHOD"/>
    <property type="match status" value="1"/>
</dbReference>
<keyword evidence="2" id="KW-0732">Signal</keyword>
<dbReference type="PROSITE" id="PS51257">
    <property type="entry name" value="PROKAR_LIPOPROTEIN"/>
    <property type="match status" value="1"/>
</dbReference>
<dbReference type="InterPro" id="IPR001763">
    <property type="entry name" value="Rhodanese-like_dom"/>
</dbReference>
<accession>C8WJW9</accession>
<evidence type="ECO:0000259" key="3">
    <source>
        <dbReference type="PROSITE" id="PS50206"/>
    </source>
</evidence>
<dbReference type="PROSITE" id="PS50206">
    <property type="entry name" value="RHODANESE_3"/>
    <property type="match status" value="1"/>
</dbReference>
<evidence type="ECO:0000256" key="1">
    <source>
        <dbReference type="SAM" id="MobiDB-lite"/>
    </source>
</evidence>
<gene>
    <name evidence="4" type="ordered locus">Elen_0207</name>
</gene>
<dbReference type="BioCyc" id="ELEN479437:G1GFY-217-MONOMER"/>
<evidence type="ECO:0000313" key="4">
    <source>
        <dbReference type="EMBL" id="ACV54201.1"/>
    </source>
</evidence>
<proteinExistence type="predicted"/>
<dbReference type="AlphaFoldDB" id="C8WJW9"/>
<dbReference type="InterPro" id="IPR036873">
    <property type="entry name" value="Rhodanese-like_dom_sf"/>
</dbReference>
<dbReference type="Pfam" id="PF00581">
    <property type="entry name" value="Rhodanese"/>
    <property type="match status" value="1"/>
</dbReference>
<protein>
    <submittedName>
        <fullName evidence="4">Rhodanese domain protein</fullName>
    </submittedName>
</protein>
<dbReference type="HOGENOM" id="CLU_089574_1_0_11"/>
<evidence type="ECO:0000256" key="2">
    <source>
        <dbReference type="SAM" id="SignalP"/>
    </source>
</evidence>
<feature type="chain" id="PRO_5002993739" evidence="2">
    <location>
        <begin position="29"/>
        <end position="171"/>
    </location>
</feature>
<organism evidence="4 5">
    <name type="scientific">Eggerthella lenta (strain ATCC 25559 / DSM 2243 / CCUG 17323 / JCM 9979 / KCTC 3265 / NCTC 11813 / VPI 0255 / 1899 B)</name>
    <name type="common">Eubacterium lentum</name>
    <dbReference type="NCBI Taxonomy" id="479437"/>
    <lineage>
        <taxon>Bacteria</taxon>
        <taxon>Bacillati</taxon>
        <taxon>Actinomycetota</taxon>
        <taxon>Coriobacteriia</taxon>
        <taxon>Eggerthellales</taxon>
        <taxon>Eggerthellaceae</taxon>
        <taxon>Eggerthella</taxon>
    </lineage>
</organism>
<dbReference type="PaxDb" id="479437-Elen_0207"/>
<dbReference type="GO" id="GO:0004792">
    <property type="term" value="F:thiosulfate-cyanide sulfurtransferase activity"/>
    <property type="evidence" value="ECO:0007669"/>
    <property type="project" value="InterPro"/>
</dbReference>
<dbReference type="InterPro" id="IPR001307">
    <property type="entry name" value="Thiosulphate_STrfase_CS"/>
</dbReference>
<dbReference type="PROSITE" id="PS00380">
    <property type="entry name" value="RHODANESE_1"/>
    <property type="match status" value="1"/>
</dbReference>
<sequence precursor="true">MNSRMRKHAALAVVTLAAAGALTLAACAETPAASSDAPAIQNQSKSEESMTNERNGGYATISEDEAVAMMSENSATLVDVRTAREYADGHIPGAINIPVETIGSVKPAGLQGVDENASIIVYCRTGVRSEHASNMLLNLGYKHVFDLGGIVDWNGEKVAGTEPGSFAGDAQ</sequence>
<dbReference type="PANTHER" id="PTHR44086">
    <property type="entry name" value="THIOSULFATE SULFURTRANSFERASE RDL2, MITOCHONDRIAL-RELATED"/>
    <property type="match status" value="1"/>
</dbReference>
<reference evidence="4 5" key="1">
    <citation type="journal article" date="2009" name="Stand. Genomic Sci.">
        <title>Complete genome sequence of Eggerthella lenta type strain (IPP VPI 0255).</title>
        <authorList>
            <person name="Saunders E."/>
            <person name="Pukall R."/>
            <person name="Abt B."/>
            <person name="Lapidus A."/>
            <person name="Glavina Del Rio T."/>
            <person name="Copeland A."/>
            <person name="Tice H."/>
            <person name="Cheng J.F."/>
            <person name="Lucas S."/>
            <person name="Chen F."/>
            <person name="Nolan M."/>
            <person name="Bruce D."/>
            <person name="Goodwin L."/>
            <person name="Pitluck S."/>
            <person name="Ivanova N."/>
            <person name="Mavromatis K."/>
            <person name="Ovchinnikova G."/>
            <person name="Pati A."/>
            <person name="Chen A."/>
            <person name="Palaniappan K."/>
            <person name="Land M."/>
            <person name="Hauser L."/>
            <person name="Chang Y.J."/>
            <person name="Jeffries C.D."/>
            <person name="Chain P."/>
            <person name="Meincke L."/>
            <person name="Sims D."/>
            <person name="Brettin T."/>
            <person name="Detter J.C."/>
            <person name="Goker M."/>
            <person name="Bristow J."/>
            <person name="Eisen J.A."/>
            <person name="Markowitz V."/>
            <person name="Hugenholtz P."/>
            <person name="Kyrpides N.C."/>
            <person name="Klenk H.P."/>
            <person name="Han C."/>
        </authorList>
    </citation>
    <scope>NUCLEOTIDE SEQUENCE [LARGE SCALE GENOMIC DNA]</scope>
    <source>
        <strain evidence="5">ATCC 25559 / DSM 2243 / CCUG 17323 / JCM 9979 / KCTC 3265 / NCTC 11813 / VPI 0255 / 1899 B</strain>
    </source>
</reference>
<dbReference type="KEGG" id="ele:Elen_0207"/>
<dbReference type="eggNOG" id="COG0607">
    <property type="taxonomic scope" value="Bacteria"/>
</dbReference>
<feature type="domain" description="Rhodanese" evidence="3">
    <location>
        <begin position="71"/>
        <end position="159"/>
    </location>
</feature>
<evidence type="ECO:0000313" key="5">
    <source>
        <dbReference type="Proteomes" id="UP000001377"/>
    </source>
</evidence>
<dbReference type="PANTHER" id="PTHR44086:SF10">
    <property type="entry name" value="THIOSULFATE SULFURTRANSFERASE_RHODANESE-LIKE DOMAIN-CONTAINING PROTEIN 3"/>
    <property type="match status" value="1"/>
</dbReference>